<dbReference type="EMBL" id="MEZQ01000068">
    <property type="protein sequence ID" value="OGD57382.1"/>
    <property type="molecule type" value="Genomic_DNA"/>
</dbReference>
<sequence length="145" mass="16666">MLLNLKDYKKIRTPFVFFDETGSINSPGERFFGLGMIKCMQPYFLDSNIRHLRKVHHCFDEIKWNKVSRLKQTFIKSVIDGSLSTPGIQFSAMIINKDNVNFETQFGNNPYEAYQDFSQQLLINSIGDNEVLTVLADYIDTPSVG</sequence>
<organism evidence="1 2">
    <name type="scientific">Candidatus Beckwithbacteria bacterium RIFCSPLOWO2_02_FULL_47_23</name>
    <dbReference type="NCBI Taxonomy" id="1797463"/>
    <lineage>
        <taxon>Bacteria</taxon>
        <taxon>Candidatus Beckwithiibacteriota</taxon>
    </lineage>
</organism>
<evidence type="ECO:0000313" key="2">
    <source>
        <dbReference type="Proteomes" id="UP000176364"/>
    </source>
</evidence>
<protein>
    <recommendedName>
        <fullName evidence="3">DUF3800 domain-containing protein</fullName>
    </recommendedName>
</protein>
<gene>
    <name evidence="1" type="ORF">A3I57_02100</name>
</gene>
<proteinExistence type="predicted"/>
<name>A0A1F5DQH9_9BACT</name>
<comment type="caution">
    <text evidence="1">The sequence shown here is derived from an EMBL/GenBank/DDBJ whole genome shotgun (WGS) entry which is preliminary data.</text>
</comment>
<reference evidence="1 2" key="1">
    <citation type="journal article" date="2016" name="Nat. Commun.">
        <title>Thousands of microbial genomes shed light on interconnected biogeochemical processes in an aquifer system.</title>
        <authorList>
            <person name="Anantharaman K."/>
            <person name="Brown C.T."/>
            <person name="Hug L.A."/>
            <person name="Sharon I."/>
            <person name="Castelle C.J."/>
            <person name="Probst A.J."/>
            <person name="Thomas B.C."/>
            <person name="Singh A."/>
            <person name="Wilkins M.J."/>
            <person name="Karaoz U."/>
            <person name="Brodie E.L."/>
            <person name="Williams K.H."/>
            <person name="Hubbard S.S."/>
            <person name="Banfield J.F."/>
        </authorList>
    </citation>
    <scope>NUCLEOTIDE SEQUENCE [LARGE SCALE GENOMIC DNA]</scope>
</reference>
<evidence type="ECO:0008006" key="3">
    <source>
        <dbReference type="Google" id="ProtNLM"/>
    </source>
</evidence>
<dbReference type="Proteomes" id="UP000176364">
    <property type="component" value="Unassembled WGS sequence"/>
</dbReference>
<accession>A0A1F5DQH9</accession>
<dbReference type="AlphaFoldDB" id="A0A1F5DQH9"/>
<evidence type="ECO:0000313" key="1">
    <source>
        <dbReference type="EMBL" id="OGD57382.1"/>
    </source>
</evidence>